<protein>
    <submittedName>
        <fullName evidence="2">GDSL esterase/lipase EXL3</fullName>
    </submittedName>
</protein>
<dbReference type="Gene3D" id="3.40.50.1110">
    <property type="entry name" value="SGNH hydrolase"/>
    <property type="match status" value="1"/>
</dbReference>
<gene>
    <name evidence="2" type="ORF">COCNU_07G002480</name>
</gene>
<dbReference type="AlphaFoldDB" id="A0A8K0IDR3"/>
<dbReference type="InterPro" id="IPR001087">
    <property type="entry name" value="GDSL"/>
</dbReference>
<dbReference type="GO" id="GO:0006629">
    <property type="term" value="P:lipid metabolic process"/>
    <property type="evidence" value="ECO:0007669"/>
    <property type="project" value="InterPro"/>
</dbReference>
<dbReference type="EMBL" id="CM017878">
    <property type="protein sequence ID" value="KAG1354136.1"/>
    <property type="molecule type" value="Genomic_DNA"/>
</dbReference>
<dbReference type="InterPro" id="IPR008265">
    <property type="entry name" value="Lipase_GDSL_AS"/>
</dbReference>
<evidence type="ECO:0000313" key="2">
    <source>
        <dbReference type="EMBL" id="KAG1354136.1"/>
    </source>
</evidence>
<evidence type="ECO:0000256" key="1">
    <source>
        <dbReference type="ARBA" id="ARBA00008668"/>
    </source>
</evidence>
<evidence type="ECO:0000313" key="3">
    <source>
        <dbReference type="Proteomes" id="UP000797356"/>
    </source>
</evidence>
<reference evidence="2" key="1">
    <citation type="journal article" date="2017" name="Gigascience">
        <title>The genome draft of coconut (Cocos nucifera).</title>
        <authorList>
            <person name="Xiao Y."/>
            <person name="Xu P."/>
            <person name="Fan H."/>
            <person name="Baudouin L."/>
            <person name="Xia W."/>
            <person name="Bocs S."/>
            <person name="Xu J."/>
            <person name="Li Q."/>
            <person name="Guo A."/>
            <person name="Zhou L."/>
            <person name="Li J."/>
            <person name="Wu Y."/>
            <person name="Ma Z."/>
            <person name="Armero A."/>
            <person name="Issali A.E."/>
            <person name="Liu N."/>
            <person name="Peng M."/>
            <person name="Yang Y."/>
        </authorList>
    </citation>
    <scope>NUCLEOTIDE SEQUENCE</scope>
    <source>
        <tissue evidence="2">Spear leaf of Hainan Tall coconut</tissue>
    </source>
</reference>
<dbReference type="SUPFAM" id="SSF52266">
    <property type="entry name" value="SGNH hydrolase"/>
    <property type="match status" value="1"/>
</dbReference>
<dbReference type="CDD" id="cd01837">
    <property type="entry name" value="SGNH_plant_lipase_like"/>
    <property type="match status" value="1"/>
</dbReference>
<sequence>MLVLLLQLLLAKAQSPSPTTPIVPAILVFGDSIVDTGNNNGLSTVFKSNFPPYGQDFRRHQATGRFCNGKITSDIIAATGYDPITVLTAAVISMPKQLEMFKEYKERLKTMVGEQRVADITANSLYVVCAGSNDVITYFNNPLRRLGYGIPEYAEFLIKIASGFVKDLVNLGAKKVAVLGIPPIGCIPSQRAVAGGKTKDCVADRNQLAQLYNSKLKELQSLTSRNQGTKLIYVDIYSPLLDIIQSPQKYGLKESTKGCCGEHGVEAAILCNSFSSVCPKASEYLFWDSYHTTQRGNEILVDQIIQKYIRFLT</sequence>
<organism evidence="2 3">
    <name type="scientific">Cocos nucifera</name>
    <name type="common">Coconut palm</name>
    <dbReference type="NCBI Taxonomy" id="13894"/>
    <lineage>
        <taxon>Eukaryota</taxon>
        <taxon>Viridiplantae</taxon>
        <taxon>Streptophyta</taxon>
        <taxon>Embryophyta</taxon>
        <taxon>Tracheophyta</taxon>
        <taxon>Spermatophyta</taxon>
        <taxon>Magnoliopsida</taxon>
        <taxon>Liliopsida</taxon>
        <taxon>Arecaceae</taxon>
        <taxon>Arecoideae</taxon>
        <taxon>Cocoseae</taxon>
        <taxon>Attaleinae</taxon>
        <taxon>Cocos</taxon>
    </lineage>
</organism>
<dbReference type="InterPro" id="IPR036514">
    <property type="entry name" value="SGNH_hydro_sf"/>
</dbReference>
<dbReference type="InterPro" id="IPR035669">
    <property type="entry name" value="SGNH_plant_lipase-like"/>
</dbReference>
<dbReference type="Pfam" id="PF00657">
    <property type="entry name" value="Lipase_GDSL"/>
    <property type="match status" value="1"/>
</dbReference>
<keyword evidence="3" id="KW-1185">Reference proteome</keyword>
<proteinExistence type="inferred from homology"/>
<dbReference type="PROSITE" id="PS01098">
    <property type="entry name" value="LIPASE_GDSL_SER"/>
    <property type="match status" value="1"/>
</dbReference>
<comment type="caution">
    <text evidence="2">The sequence shown here is derived from an EMBL/GenBank/DDBJ whole genome shotgun (WGS) entry which is preliminary data.</text>
</comment>
<dbReference type="OrthoDB" id="1600564at2759"/>
<name>A0A8K0IDR3_COCNU</name>
<dbReference type="PANTHER" id="PTHR45642">
    <property type="entry name" value="GDSL ESTERASE/LIPASE EXL3"/>
    <property type="match status" value="1"/>
</dbReference>
<dbReference type="GO" id="GO:0016298">
    <property type="term" value="F:lipase activity"/>
    <property type="evidence" value="ECO:0007669"/>
    <property type="project" value="InterPro"/>
</dbReference>
<accession>A0A8K0IDR3</accession>
<dbReference type="InterPro" id="IPR050592">
    <property type="entry name" value="GDSL_lipolytic_enzyme"/>
</dbReference>
<comment type="similarity">
    <text evidence="1">Belongs to the 'GDSL' lipolytic enzyme family.</text>
</comment>
<dbReference type="PANTHER" id="PTHR45642:SF110">
    <property type="entry name" value="OS02G0101400 PROTEIN"/>
    <property type="match status" value="1"/>
</dbReference>
<reference evidence="2" key="2">
    <citation type="submission" date="2019-07" db="EMBL/GenBank/DDBJ databases">
        <authorList>
            <person name="Yang Y."/>
            <person name="Bocs S."/>
            <person name="Baudouin L."/>
        </authorList>
    </citation>
    <scope>NUCLEOTIDE SEQUENCE</scope>
    <source>
        <tissue evidence="2">Spear leaf of Hainan Tall coconut</tissue>
    </source>
</reference>
<dbReference type="Proteomes" id="UP000797356">
    <property type="component" value="Chromosome 7"/>
</dbReference>